<evidence type="ECO:0000313" key="9">
    <source>
        <dbReference type="EMBL" id="MFD0854434.1"/>
    </source>
</evidence>
<dbReference type="EMBL" id="JBHTIR010002935">
    <property type="protein sequence ID" value="MFD0854434.1"/>
    <property type="molecule type" value="Genomic_DNA"/>
</dbReference>
<gene>
    <name evidence="9" type="ORF">ACFQ07_19520</name>
</gene>
<evidence type="ECO:0000256" key="3">
    <source>
        <dbReference type="ARBA" id="ARBA00022692"/>
    </source>
</evidence>
<dbReference type="PANTHER" id="PTHR43495:SF5">
    <property type="entry name" value="GAMMA-AMINOBUTYRIC ACID PERMEASE"/>
    <property type="match status" value="1"/>
</dbReference>
<evidence type="ECO:0000256" key="5">
    <source>
        <dbReference type="ARBA" id="ARBA00022989"/>
    </source>
</evidence>
<accession>A0ABW3CLG0</accession>
<feature type="transmembrane region" description="Helical" evidence="7">
    <location>
        <begin position="75"/>
        <end position="94"/>
    </location>
</feature>
<protein>
    <submittedName>
        <fullName evidence="9">GABA permease</fullName>
    </submittedName>
</protein>
<organism evidence="9 10">
    <name type="scientific">Actinomadura adrarensis</name>
    <dbReference type="NCBI Taxonomy" id="1819600"/>
    <lineage>
        <taxon>Bacteria</taxon>
        <taxon>Bacillati</taxon>
        <taxon>Actinomycetota</taxon>
        <taxon>Actinomycetes</taxon>
        <taxon>Streptosporangiales</taxon>
        <taxon>Thermomonosporaceae</taxon>
        <taxon>Actinomadura</taxon>
    </lineage>
</organism>
<keyword evidence="3 7" id="KW-0812">Transmembrane</keyword>
<keyword evidence="10" id="KW-1185">Reference proteome</keyword>
<keyword evidence="6 7" id="KW-0472">Membrane</keyword>
<evidence type="ECO:0000256" key="1">
    <source>
        <dbReference type="ARBA" id="ARBA00004141"/>
    </source>
</evidence>
<dbReference type="PANTHER" id="PTHR43495">
    <property type="entry name" value="GABA PERMEASE"/>
    <property type="match status" value="1"/>
</dbReference>
<evidence type="ECO:0000256" key="2">
    <source>
        <dbReference type="ARBA" id="ARBA00022448"/>
    </source>
</evidence>
<reference evidence="10" key="1">
    <citation type="journal article" date="2019" name="Int. J. Syst. Evol. Microbiol.">
        <title>The Global Catalogue of Microorganisms (GCM) 10K type strain sequencing project: providing services to taxonomists for standard genome sequencing and annotation.</title>
        <authorList>
            <consortium name="The Broad Institute Genomics Platform"/>
            <consortium name="The Broad Institute Genome Sequencing Center for Infectious Disease"/>
            <person name="Wu L."/>
            <person name="Ma J."/>
        </authorList>
    </citation>
    <scope>NUCLEOTIDE SEQUENCE [LARGE SCALE GENOMIC DNA]</scope>
    <source>
        <strain evidence="10">JCM 31696</strain>
    </source>
</reference>
<comment type="subcellular location">
    <subcellularLocation>
        <location evidence="1">Membrane</location>
        <topology evidence="1">Multi-pass membrane protein</topology>
    </subcellularLocation>
</comment>
<evidence type="ECO:0000259" key="8">
    <source>
        <dbReference type="Pfam" id="PF00324"/>
    </source>
</evidence>
<feature type="transmembrane region" description="Helical" evidence="7">
    <location>
        <begin position="31"/>
        <end position="54"/>
    </location>
</feature>
<dbReference type="Pfam" id="PF00324">
    <property type="entry name" value="AA_permease"/>
    <property type="match status" value="1"/>
</dbReference>
<proteinExistence type="predicted"/>
<dbReference type="Gene3D" id="1.20.1740.10">
    <property type="entry name" value="Amino acid/polyamine transporter I"/>
    <property type="match status" value="1"/>
</dbReference>
<keyword evidence="5 7" id="KW-1133">Transmembrane helix</keyword>
<evidence type="ECO:0000256" key="6">
    <source>
        <dbReference type="ARBA" id="ARBA00023136"/>
    </source>
</evidence>
<dbReference type="InterPro" id="IPR004841">
    <property type="entry name" value="AA-permease/SLC12A_dom"/>
</dbReference>
<keyword evidence="2" id="KW-0813">Transport</keyword>
<feature type="non-terminal residue" evidence="9">
    <location>
        <position position="1"/>
    </location>
</feature>
<evidence type="ECO:0000313" key="10">
    <source>
        <dbReference type="Proteomes" id="UP001597083"/>
    </source>
</evidence>
<dbReference type="Proteomes" id="UP001597083">
    <property type="component" value="Unassembled WGS sequence"/>
</dbReference>
<keyword evidence="4" id="KW-0029">Amino-acid transport</keyword>
<sequence>GVPVRAILLGTVAAWGAVVASYVSPDAVFTFLMNSIGVTLAFVYLAIAVSQLRLRRLLEREDPAALAYKMWLHPYLMWLVIAALVVVLVSMAFMPERRTQLLASLLSLAVVAAIYPLRRRYGRIPPAHGPSSPVPTADRP</sequence>
<comment type="caution">
    <text evidence="9">The sequence shown here is derived from an EMBL/GenBank/DDBJ whole genome shotgun (WGS) entry which is preliminary data.</text>
</comment>
<evidence type="ECO:0000256" key="7">
    <source>
        <dbReference type="SAM" id="Phobius"/>
    </source>
</evidence>
<feature type="domain" description="Amino acid permease/ SLC12A" evidence="8">
    <location>
        <begin position="1"/>
        <end position="98"/>
    </location>
</feature>
<name>A0ABW3CLG0_9ACTN</name>
<evidence type="ECO:0000256" key="4">
    <source>
        <dbReference type="ARBA" id="ARBA00022970"/>
    </source>
</evidence>
<feature type="transmembrane region" description="Helical" evidence="7">
    <location>
        <begin position="100"/>
        <end position="117"/>
    </location>
</feature>